<dbReference type="SUPFAM" id="SSF50630">
    <property type="entry name" value="Acid proteases"/>
    <property type="match status" value="1"/>
</dbReference>
<gene>
    <name evidence="7" type="ORF">D6D28_06610</name>
</gene>
<keyword evidence="5" id="KW-0732">Signal</keyword>
<comment type="caution">
    <text evidence="7">The sequence shown here is derived from an EMBL/GenBank/DDBJ whole genome shotgun (WGS) entry which is preliminary data.</text>
</comment>
<dbReference type="PRINTS" id="PR00792">
    <property type="entry name" value="PEPSIN"/>
</dbReference>
<keyword evidence="3" id="KW-0378">Hydrolase</keyword>
<keyword evidence="2 3" id="KW-0064">Aspartyl protease</keyword>
<dbReference type="PANTHER" id="PTHR47966">
    <property type="entry name" value="BETA-SITE APP-CLEAVING ENZYME, ISOFORM A-RELATED"/>
    <property type="match status" value="1"/>
</dbReference>
<evidence type="ECO:0000313" key="7">
    <source>
        <dbReference type="EMBL" id="THV68534.1"/>
    </source>
</evidence>
<evidence type="ECO:0000256" key="3">
    <source>
        <dbReference type="RuleBase" id="RU000454"/>
    </source>
</evidence>
<dbReference type="GO" id="GO:0006508">
    <property type="term" value="P:proteolysis"/>
    <property type="evidence" value="ECO:0007669"/>
    <property type="project" value="UniProtKB-KW"/>
</dbReference>
<evidence type="ECO:0000256" key="5">
    <source>
        <dbReference type="SAM" id="SignalP"/>
    </source>
</evidence>
<dbReference type="AlphaFoldDB" id="A0A4S8SDF9"/>
<organism evidence="7 8">
    <name type="scientific">Aureobasidium pullulans</name>
    <name type="common">Black yeast</name>
    <name type="synonym">Pullularia pullulans</name>
    <dbReference type="NCBI Taxonomy" id="5580"/>
    <lineage>
        <taxon>Eukaryota</taxon>
        <taxon>Fungi</taxon>
        <taxon>Dikarya</taxon>
        <taxon>Ascomycota</taxon>
        <taxon>Pezizomycotina</taxon>
        <taxon>Dothideomycetes</taxon>
        <taxon>Dothideomycetidae</taxon>
        <taxon>Dothideales</taxon>
        <taxon>Saccotheciaceae</taxon>
        <taxon>Aureobasidium</taxon>
    </lineage>
</organism>
<feature type="signal peptide" evidence="5">
    <location>
        <begin position="1"/>
        <end position="20"/>
    </location>
</feature>
<comment type="similarity">
    <text evidence="1 3">Belongs to the peptidase A1 family.</text>
</comment>
<evidence type="ECO:0000256" key="2">
    <source>
        <dbReference type="ARBA" id="ARBA00022750"/>
    </source>
</evidence>
<feature type="chain" id="PRO_5020366762" evidence="5">
    <location>
        <begin position="21"/>
        <end position="483"/>
    </location>
</feature>
<dbReference type="PANTHER" id="PTHR47966:SF65">
    <property type="entry name" value="ASPARTIC-TYPE ENDOPEPTIDASE"/>
    <property type="match status" value="1"/>
</dbReference>
<dbReference type="EMBL" id="QZAF01000314">
    <property type="protein sequence ID" value="THV68534.1"/>
    <property type="molecule type" value="Genomic_DNA"/>
</dbReference>
<dbReference type="InterPro" id="IPR021109">
    <property type="entry name" value="Peptidase_aspartic_dom_sf"/>
</dbReference>
<evidence type="ECO:0000313" key="8">
    <source>
        <dbReference type="Proteomes" id="UP000304951"/>
    </source>
</evidence>
<dbReference type="GO" id="GO:0004190">
    <property type="term" value="F:aspartic-type endopeptidase activity"/>
    <property type="evidence" value="ECO:0007669"/>
    <property type="project" value="UniProtKB-KW"/>
</dbReference>
<dbReference type="Proteomes" id="UP000304951">
    <property type="component" value="Unassembled WGS sequence"/>
</dbReference>
<dbReference type="InterPro" id="IPR001461">
    <property type="entry name" value="Aspartic_peptidase_A1"/>
</dbReference>
<keyword evidence="3 7" id="KW-0645">Protease</keyword>
<feature type="region of interest" description="Disordered" evidence="4">
    <location>
        <begin position="463"/>
        <end position="483"/>
    </location>
</feature>
<dbReference type="PROSITE" id="PS00141">
    <property type="entry name" value="ASP_PROTEASE"/>
    <property type="match status" value="1"/>
</dbReference>
<dbReference type="PROSITE" id="PS51767">
    <property type="entry name" value="PEPTIDASE_A1"/>
    <property type="match status" value="1"/>
</dbReference>
<name>A0A4S8SDF9_AURPU</name>
<accession>A0A4S8SDF9</accession>
<evidence type="ECO:0000256" key="1">
    <source>
        <dbReference type="ARBA" id="ARBA00007447"/>
    </source>
</evidence>
<dbReference type="Pfam" id="PF00026">
    <property type="entry name" value="Asp"/>
    <property type="match status" value="1"/>
</dbReference>
<protein>
    <submittedName>
        <fullName evidence="7">Acid protease</fullName>
    </submittedName>
</protein>
<feature type="domain" description="Peptidase A1" evidence="6">
    <location>
        <begin position="43"/>
        <end position="395"/>
    </location>
</feature>
<dbReference type="InterPro" id="IPR001969">
    <property type="entry name" value="Aspartic_peptidase_AS"/>
</dbReference>
<reference evidence="7 8" key="1">
    <citation type="submission" date="2018-10" db="EMBL/GenBank/DDBJ databases">
        <title>Fifty Aureobasidium pullulans genomes reveal a recombining polyextremotolerant generalist.</title>
        <authorList>
            <person name="Gostincar C."/>
            <person name="Turk M."/>
            <person name="Zajc J."/>
            <person name="Gunde-Cimerman N."/>
        </authorList>
    </citation>
    <scope>NUCLEOTIDE SEQUENCE [LARGE SCALE GENOMIC DNA]</scope>
    <source>
        <strain evidence="7 8">EXF-11900</strain>
    </source>
</reference>
<evidence type="ECO:0000259" key="6">
    <source>
        <dbReference type="PROSITE" id="PS51767"/>
    </source>
</evidence>
<proteinExistence type="inferred from homology"/>
<dbReference type="Gene3D" id="2.40.70.10">
    <property type="entry name" value="Acid Proteases"/>
    <property type="match status" value="2"/>
</dbReference>
<dbReference type="InterPro" id="IPR033121">
    <property type="entry name" value="PEPTIDASE_A1"/>
</dbReference>
<sequence>MHKLLKTFTFLPLLCFGVEATEHHGTVELALMNSVGNKYGDEYYVNLTVGTPGQLQSVLIDTGSSSTIFLASDVPSCNKTLCPQTFNLSASSSFDAVSPGALYAPFGGAAALGDFVTDVVQIGDLSISKVPLGLAHTFRSRLQPYTGILGLGYSSREAINRTMSHKVPKHPSFIEVLTKANAISSRLFSVHLNKLDMYGSILFGGIDTAKYKGPLTTLNCLNSKHDEVDQWYLNLQEVTMQPHDGPELTLLRSTQDEPRFALVDTGSPDWQLPSSAYHKVLGFAGAEAPDGLWPLPGFNRPCRQVAYGAANTTHFQLTFAGNGTNTATLDLELADLFTPITGDDGSATVDRYGQPLCMLRIVEVEENNEPLIISSSVMRAGYWVFDLDNGQISLGQSDLETTSSNVVQVQAGTDGLSRAVQRLVPESQLNDVEGQMALPSTYKLSTATNTIGYTTGAQFYPSSAARRSGENTMRLETQRRPTK</sequence>
<evidence type="ECO:0000256" key="4">
    <source>
        <dbReference type="SAM" id="MobiDB-lite"/>
    </source>
</evidence>